<dbReference type="PANTHER" id="PTHR30486">
    <property type="entry name" value="TWITCHING MOTILITY PROTEIN PILT"/>
    <property type="match status" value="1"/>
</dbReference>
<evidence type="ECO:0000313" key="4">
    <source>
        <dbReference type="EMBL" id="AAM01921.1"/>
    </source>
</evidence>
<evidence type="ECO:0000256" key="1">
    <source>
        <dbReference type="ARBA" id="ARBA00006611"/>
    </source>
</evidence>
<dbReference type="Pfam" id="PF00437">
    <property type="entry name" value="T2SSE"/>
    <property type="match status" value="1"/>
</dbReference>
<accession>Q8TXG7</accession>
<dbReference type="PANTHER" id="PTHR30486:SF15">
    <property type="entry name" value="TYPE II_IV SECRETION SYSTEM ATPASE"/>
    <property type="match status" value="1"/>
</dbReference>
<dbReference type="EnsemblBacteria" id="AAM01921">
    <property type="protein sequence ID" value="AAM01921"/>
    <property type="gene ID" value="MK0707"/>
</dbReference>
<proteinExistence type="inferred from homology"/>
<feature type="compositionally biased region" description="Basic and acidic residues" evidence="2">
    <location>
        <begin position="25"/>
        <end position="39"/>
    </location>
</feature>
<evidence type="ECO:0000256" key="2">
    <source>
        <dbReference type="SAM" id="MobiDB-lite"/>
    </source>
</evidence>
<dbReference type="InterPro" id="IPR050921">
    <property type="entry name" value="T4SS_GSP_E_ATPase"/>
</dbReference>
<dbReference type="PaxDb" id="190192-MK0707"/>
<dbReference type="InterPro" id="IPR001482">
    <property type="entry name" value="T2SS/T4SS_dom"/>
</dbReference>
<protein>
    <submittedName>
        <fullName evidence="4">Predicted ATPase involved in pili and flagella biosynthesis, VirB11 family</fullName>
    </submittedName>
</protein>
<feature type="domain" description="Bacterial type II secretion system protein E" evidence="3">
    <location>
        <begin position="240"/>
        <end position="487"/>
    </location>
</feature>
<reference evidence="4 5" key="1">
    <citation type="journal article" date="2002" name="Proc. Natl. Acad. Sci. U.S.A.">
        <title>The complete genome of hyperthermophile Methanopyrus kandleri AV19 and monophyly of archaeal methanogens.</title>
        <authorList>
            <person name="Slesarev A.I."/>
            <person name="Mezhevaya K.V."/>
            <person name="Makarova K.S."/>
            <person name="Polushin N.N."/>
            <person name="Shcherbinina O.V."/>
            <person name="Shakhova V.V."/>
            <person name="Belova G.I."/>
            <person name="Aravind L."/>
            <person name="Natale D.A."/>
            <person name="Rogozin I.B."/>
            <person name="Tatusov R.L."/>
            <person name="Wolf Y.I."/>
            <person name="Stetter K.O."/>
            <person name="Malykh A.G."/>
            <person name="Koonin E.V."/>
            <person name="Kozyavkin S.A."/>
        </authorList>
    </citation>
    <scope>NUCLEOTIDE SEQUENCE [LARGE SCALE GENOMIC DNA]</scope>
    <source>
        <strain evidence="5">AV19 / DSM 6324 / JCM 9639 / NBRC 100938</strain>
    </source>
</reference>
<organism evidence="4 5">
    <name type="scientific">Methanopyrus kandleri (strain AV19 / DSM 6324 / JCM 9639 / NBRC 100938)</name>
    <dbReference type="NCBI Taxonomy" id="190192"/>
    <lineage>
        <taxon>Archaea</taxon>
        <taxon>Methanobacteriati</taxon>
        <taxon>Methanobacteriota</taxon>
        <taxon>Methanomada group</taxon>
        <taxon>Methanopyri</taxon>
        <taxon>Methanopyrales</taxon>
        <taxon>Methanopyraceae</taxon>
        <taxon>Methanopyrus</taxon>
    </lineage>
</organism>
<dbReference type="Proteomes" id="UP000001826">
    <property type="component" value="Chromosome"/>
</dbReference>
<keyword evidence="4" id="KW-0966">Cell projection</keyword>
<dbReference type="AlphaFoldDB" id="Q8TXG7"/>
<feature type="compositionally biased region" description="Basic and acidic residues" evidence="2">
    <location>
        <begin position="50"/>
        <end position="60"/>
    </location>
</feature>
<evidence type="ECO:0000259" key="3">
    <source>
        <dbReference type="Pfam" id="PF00437"/>
    </source>
</evidence>
<keyword evidence="5" id="KW-1185">Reference proteome</keyword>
<gene>
    <name evidence="4" type="ordered locus">MK0707</name>
</gene>
<feature type="region of interest" description="Disordered" evidence="2">
    <location>
        <begin position="25"/>
        <end position="66"/>
    </location>
</feature>
<dbReference type="STRING" id="190192.MK0707"/>
<comment type="similarity">
    <text evidence="1">Belongs to the GSP E family.</text>
</comment>
<sequence length="602" mass="68898">MVWTVPRKRNIKDLIGGLEEDDLLRDILGEKEEESKSESPETVEETAEASGEHYEAEESKISPLSSEKAAEVLEAHELAEREGWEGKILCDDNIRRIVEYPDQPVPVYISKEYEQYYNFERIRTQVLKRLGSQAPPYARDDEEFRKVLDEIKDILSMNIDFDPTEYATLKEREKAFVELVKENFDAVLEEYPELEVVKDDLAHLLMYEMVGYKEIHPLLKDDNLEEIMVVPEVVLGGTAKHCFIYVYDRDHGMCLCNFRVTSRSIRTVIERISRESGRRIDQENPLLDAHLPDGSRVNATIPPVSPDGPTLTIRKFREDPLTITDIIKFGTMSYEAAAYLWLAVEYGANILIAGGTGSGKTTTLNCLCIFIPPEERVITIEDTLELQLPHEHWVRLTTKPPNVEGRGEITMDDLVKNTLRQRPDRIIVGEVRGPEARTLFTAMNTGHDGCMGTLHANTARETITRLTNEPMNVPKIMIPALDIIVMQNRFLQRGSGSIRRITEISEIAGMEGDTVQLNTVFEWKPETDEVTSTEVPSMVFKKIQEKTGMSMDEILHEIEIRKRILKYLVDNNIRHVREVGEFIHEFYKNRESVLEKVGISGY</sequence>
<dbReference type="KEGG" id="mka:MK0707"/>
<evidence type="ECO:0000313" key="5">
    <source>
        <dbReference type="Proteomes" id="UP000001826"/>
    </source>
</evidence>
<dbReference type="HOGENOM" id="CLU_005379_2_2_2"/>
<dbReference type="InParanoid" id="Q8TXG7"/>
<dbReference type="GO" id="GO:0016887">
    <property type="term" value="F:ATP hydrolysis activity"/>
    <property type="evidence" value="ECO:0007669"/>
    <property type="project" value="InterPro"/>
</dbReference>
<name>Q8TXG7_METKA</name>
<dbReference type="CDD" id="cd01130">
    <property type="entry name" value="VirB11-like_ATPase"/>
    <property type="match status" value="1"/>
</dbReference>
<dbReference type="Gene3D" id="3.40.50.300">
    <property type="entry name" value="P-loop containing nucleotide triphosphate hydrolases"/>
    <property type="match status" value="1"/>
</dbReference>
<keyword evidence="4" id="KW-0969">Cilium</keyword>
<dbReference type="SUPFAM" id="SSF52540">
    <property type="entry name" value="P-loop containing nucleoside triphosphate hydrolases"/>
    <property type="match status" value="1"/>
</dbReference>
<dbReference type="Gene3D" id="3.30.450.380">
    <property type="match status" value="1"/>
</dbReference>
<keyword evidence="4" id="KW-0282">Flagellum</keyword>
<dbReference type="InterPro" id="IPR027417">
    <property type="entry name" value="P-loop_NTPase"/>
</dbReference>
<dbReference type="EMBL" id="AE009439">
    <property type="protein sequence ID" value="AAM01921.1"/>
    <property type="molecule type" value="Genomic_DNA"/>
</dbReference>